<dbReference type="PANTHER" id="PTHR34502">
    <property type="entry name" value="DUF6594 DOMAIN-CONTAINING PROTEIN-RELATED"/>
    <property type="match status" value="1"/>
</dbReference>
<dbReference type="VEuPathDB" id="FungiDB:AB675_11406"/>
<proteinExistence type="predicted"/>
<sequence>MGTIGGYDRLALLFSKHPELANFRCFRHATLKCLLYKQAELTYLETQANASAVLNRAAGGDEKLTTSYQYFAYDAQGSEADDQREAMKELEEKLGSYHEMLKSASDVFRLEKTSRKSLQTLRDWLGRDDGGQSFFKDNMLESDPWTMPANEHDLIVLDNKEADGFADLVTDHVLAVWHYVVGRHLSHAEEDPNLGKIWRYERATLTMIGNIICMLFSFIIPTVSIFVLDNITTMRNRLIFVSVFIFLFAFTMMFVVGIRRDQVFAATAAFAAIQVVFVGSAELAQSH</sequence>
<evidence type="ECO:0000313" key="5">
    <source>
        <dbReference type="Proteomes" id="UP000038010"/>
    </source>
</evidence>
<dbReference type="EMBL" id="LFJN01000013">
    <property type="protein sequence ID" value="KPI40078.1"/>
    <property type="molecule type" value="Genomic_DNA"/>
</dbReference>
<dbReference type="RefSeq" id="XP_018000041.1">
    <property type="nucleotide sequence ID" value="XM_018140250.1"/>
</dbReference>
<dbReference type="PANTHER" id="PTHR34502:SF5">
    <property type="entry name" value="DUF6594 DOMAIN-CONTAINING PROTEIN"/>
    <property type="match status" value="1"/>
</dbReference>
<protein>
    <recommendedName>
        <fullName evidence="3">DUF6594 domain-containing protein</fullName>
    </recommendedName>
</protein>
<feature type="coiled-coil region" evidence="1">
    <location>
        <begin position="73"/>
        <end position="107"/>
    </location>
</feature>
<evidence type="ECO:0000256" key="2">
    <source>
        <dbReference type="SAM" id="Phobius"/>
    </source>
</evidence>
<feature type="transmembrane region" description="Helical" evidence="2">
    <location>
        <begin position="205"/>
        <end position="226"/>
    </location>
</feature>
<dbReference type="AlphaFoldDB" id="A0A0N0NM91"/>
<name>A0A0N0NM91_9EURO</name>
<feature type="transmembrane region" description="Helical" evidence="2">
    <location>
        <begin position="238"/>
        <end position="256"/>
    </location>
</feature>
<reference evidence="4 5" key="1">
    <citation type="submission" date="2015-06" db="EMBL/GenBank/DDBJ databases">
        <title>Draft genome of the ant-associated black yeast Phialophora attae CBS 131958.</title>
        <authorList>
            <person name="Moreno L.F."/>
            <person name="Stielow B.J."/>
            <person name="de Hoog S."/>
            <person name="Vicente V.A."/>
            <person name="Weiss V.A."/>
            <person name="de Vries M."/>
            <person name="Cruz L.M."/>
            <person name="Souza E.M."/>
        </authorList>
    </citation>
    <scope>NUCLEOTIDE SEQUENCE [LARGE SCALE GENOMIC DNA]</scope>
    <source>
        <strain evidence="4 5">CBS 131958</strain>
    </source>
</reference>
<dbReference type="Pfam" id="PF20237">
    <property type="entry name" value="DUF6594"/>
    <property type="match status" value="1"/>
</dbReference>
<feature type="domain" description="DUF6594" evidence="3">
    <location>
        <begin position="7"/>
        <end position="275"/>
    </location>
</feature>
<keyword evidence="2" id="KW-0812">Transmembrane</keyword>
<comment type="caution">
    <text evidence="4">The sequence shown here is derived from an EMBL/GenBank/DDBJ whole genome shotgun (WGS) entry which is preliminary data.</text>
</comment>
<evidence type="ECO:0000259" key="3">
    <source>
        <dbReference type="Pfam" id="PF20237"/>
    </source>
</evidence>
<keyword evidence="2" id="KW-1133">Transmembrane helix</keyword>
<feature type="transmembrane region" description="Helical" evidence="2">
    <location>
        <begin position="263"/>
        <end position="281"/>
    </location>
</feature>
<keyword evidence="1" id="KW-0175">Coiled coil</keyword>
<organism evidence="4 5">
    <name type="scientific">Cyphellophora attinorum</name>
    <dbReference type="NCBI Taxonomy" id="1664694"/>
    <lineage>
        <taxon>Eukaryota</taxon>
        <taxon>Fungi</taxon>
        <taxon>Dikarya</taxon>
        <taxon>Ascomycota</taxon>
        <taxon>Pezizomycotina</taxon>
        <taxon>Eurotiomycetes</taxon>
        <taxon>Chaetothyriomycetidae</taxon>
        <taxon>Chaetothyriales</taxon>
        <taxon>Cyphellophoraceae</taxon>
        <taxon>Cyphellophora</taxon>
    </lineage>
</organism>
<accession>A0A0N0NM91</accession>
<keyword evidence="2" id="KW-0472">Membrane</keyword>
<evidence type="ECO:0000313" key="4">
    <source>
        <dbReference type="EMBL" id="KPI40078.1"/>
    </source>
</evidence>
<dbReference type="OrthoDB" id="3533814at2759"/>
<keyword evidence="5" id="KW-1185">Reference proteome</keyword>
<evidence type="ECO:0000256" key="1">
    <source>
        <dbReference type="SAM" id="Coils"/>
    </source>
</evidence>
<dbReference type="GeneID" id="28732130"/>
<dbReference type="Proteomes" id="UP000038010">
    <property type="component" value="Unassembled WGS sequence"/>
</dbReference>
<gene>
    <name evidence="4" type="ORF">AB675_11406</name>
</gene>
<dbReference type="InterPro" id="IPR046529">
    <property type="entry name" value="DUF6594"/>
</dbReference>